<dbReference type="AlphaFoldDB" id="A0A4R5L0Z8"/>
<gene>
    <name evidence="5" type="ORF">E1N52_41375</name>
</gene>
<comment type="caution">
    <text evidence="5">The sequence shown here is derived from an EMBL/GenBank/DDBJ whole genome shotgun (WGS) entry which is preliminary data.</text>
</comment>
<proteinExistence type="inferred from homology"/>
<feature type="domain" description="PucR C-terminal helix-turn-helix" evidence="2">
    <location>
        <begin position="350"/>
        <end position="407"/>
    </location>
</feature>
<comment type="similarity">
    <text evidence="1">Belongs to the CdaR family.</text>
</comment>
<dbReference type="InterPro" id="IPR051448">
    <property type="entry name" value="CdaR-like_regulators"/>
</dbReference>
<dbReference type="EMBL" id="SMOD01000076">
    <property type="protein sequence ID" value="TDG02143.1"/>
    <property type="molecule type" value="Genomic_DNA"/>
</dbReference>
<evidence type="ECO:0000256" key="1">
    <source>
        <dbReference type="ARBA" id="ARBA00006754"/>
    </source>
</evidence>
<reference evidence="5 6" key="1">
    <citation type="submission" date="2019-03" db="EMBL/GenBank/DDBJ databases">
        <title>Paraburkholderia sp. isolated from native Mimosa gymnas in Guartela State Park, Brazil.</title>
        <authorList>
            <person name="Paulitsch F."/>
            <person name="Hungria M."/>
            <person name="Delamuta J.R.M."/>
            <person name="Ribeiro R.A."/>
            <person name="Dall'Agnol R."/>
            <person name="Silva J.S.B."/>
        </authorList>
    </citation>
    <scope>NUCLEOTIDE SEQUENCE [LARGE SCALE GENOMIC DNA]</scope>
    <source>
        <strain evidence="5 6">CNPSo 3008</strain>
    </source>
</reference>
<organism evidence="5 6">
    <name type="scientific">Paraburkholderia guartelaensis</name>
    <dbReference type="NCBI Taxonomy" id="2546446"/>
    <lineage>
        <taxon>Bacteria</taxon>
        <taxon>Pseudomonadati</taxon>
        <taxon>Pseudomonadota</taxon>
        <taxon>Betaproteobacteria</taxon>
        <taxon>Burkholderiales</taxon>
        <taxon>Burkholderiaceae</taxon>
        <taxon>Paraburkholderia</taxon>
    </lineage>
</organism>
<evidence type="ECO:0000259" key="4">
    <source>
        <dbReference type="Pfam" id="PF17853"/>
    </source>
</evidence>
<evidence type="ECO:0000259" key="2">
    <source>
        <dbReference type="Pfam" id="PF13556"/>
    </source>
</evidence>
<dbReference type="PANTHER" id="PTHR33744:SF7">
    <property type="entry name" value="PUCR FAMILY TRANSCRIPTIONAL REGULATOR"/>
    <property type="match status" value="1"/>
</dbReference>
<dbReference type="InterPro" id="IPR025751">
    <property type="entry name" value="RsbRD_N_dom"/>
</dbReference>
<evidence type="ECO:0000313" key="6">
    <source>
        <dbReference type="Proteomes" id="UP000295606"/>
    </source>
</evidence>
<evidence type="ECO:0000259" key="3">
    <source>
        <dbReference type="Pfam" id="PF14361"/>
    </source>
</evidence>
<dbReference type="InterPro" id="IPR025736">
    <property type="entry name" value="PucR_C-HTH_dom"/>
</dbReference>
<feature type="domain" description="CdaR GGDEF-like" evidence="4">
    <location>
        <begin position="179"/>
        <end position="304"/>
    </location>
</feature>
<dbReference type="InterPro" id="IPR042070">
    <property type="entry name" value="PucR_C-HTH_sf"/>
</dbReference>
<name>A0A4R5L0Z8_9BURK</name>
<evidence type="ECO:0000313" key="5">
    <source>
        <dbReference type="EMBL" id="TDG02143.1"/>
    </source>
</evidence>
<protein>
    <submittedName>
        <fullName evidence="5">PucR family transcriptional regulator</fullName>
    </submittedName>
</protein>
<accession>A0A4R5L0Z8</accession>
<dbReference type="Gene3D" id="1.10.10.2840">
    <property type="entry name" value="PucR C-terminal helix-turn-helix domain"/>
    <property type="match status" value="1"/>
</dbReference>
<dbReference type="OrthoDB" id="8872837at2"/>
<feature type="domain" description="RsbT co-antagonist protein RsbRD N-terminal" evidence="3">
    <location>
        <begin position="32"/>
        <end position="164"/>
    </location>
</feature>
<dbReference type="Pfam" id="PF14361">
    <property type="entry name" value="RsbRD_N"/>
    <property type="match status" value="1"/>
</dbReference>
<dbReference type="Pfam" id="PF13556">
    <property type="entry name" value="HTH_30"/>
    <property type="match status" value="1"/>
</dbReference>
<sequence length="413" mass="46758">MIVSIPTISESLRERTALLAANPTAVNECVYETLMDVEGYKDLMPSVRQDIAASIELTAGLWFQSLLKREPPSAEDMDRFQEFGRRRVHQRVPLQSVLRAFRIGSREIWRTYIALGEDDRSLIEELLFVISPYLFDFFDVMAQSIAQSYLEEQYQQARWREALRHQLYNIVFYTPEDHDGFRETVEALGLDSTAPRVGLAIDIDLPEHTSYERERELDRIALASARHLAAAPGDLVRAWHRGRLILWAPCLRGDSINRIDRLTADRASTLAGAVPELRRIGVGLMNEGASGWAATVDEAIRALDFAPKSQGRPQVAMYSSILIEESARHAANARRYLVSLLEQLANEPELVATLQTYFEQGQRRGQSAAELGIHPNTLNYRLERIEALLGASLDDVGWIEKLDIALKLRRATM</sequence>
<dbReference type="RefSeq" id="WP_133190711.1">
    <property type="nucleotide sequence ID" value="NZ_SMOD01000076.1"/>
</dbReference>
<dbReference type="Pfam" id="PF17853">
    <property type="entry name" value="GGDEF_2"/>
    <property type="match status" value="1"/>
</dbReference>
<dbReference type="Proteomes" id="UP000295606">
    <property type="component" value="Unassembled WGS sequence"/>
</dbReference>
<dbReference type="PANTHER" id="PTHR33744">
    <property type="entry name" value="CARBOHYDRATE DIACID REGULATOR"/>
    <property type="match status" value="1"/>
</dbReference>
<dbReference type="InterPro" id="IPR041522">
    <property type="entry name" value="CdaR_GGDEF"/>
</dbReference>